<evidence type="ECO:0000256" key="1">
    <source>
        <dbReference type="SAM" id="Phobius"/>
    </source>
</evidence>
<keyword evidence="1" id="KW-1133">Transmembrane helix</keyword>
<protein>
    <submittedName>
        <fullName evidence="2">Uncharacterized protein</fullName>
    </submittedName>
</protein>
<proteinExistence type="predicted"/>
<dbReference type="Proteomes" id="UP000807469">
    <property type="component" value="Unassembled WGS sequence"/>
</dbReference>
<keyword evidence="3" id="KW-1185">Reference proteome</keyword>
<name>A0A9P5ZAK1_9AGAR</name>
<comment type="caution">
    <text evidence="2">The sequence shown here is derived from an EMBL/GenBank/DDBJ whole genome shotgun (WGS) entry which is preliminary data.</text>
</comment>
<organism evidence="2 3">
    <name type="scientific">Pholiota conissans</name>
    <dbReference type="NCBI Taxonomy" id="109636"/>
    <lineage>
        <taxon>Eukaryota</taxon>
        <taxon>Fungi</taxon>
        <taxon>Dikarya</taxon>
        <taxon>Basidiomycota</taxon>
        <taxon>Agaricomycotina</taxon>
        <taxon>Agaricomycetes</taxon>
        <taxon>Agaricomycetidae</taxon>
        <taxon>Agaricales</taxon>
        <taxon>Agaricineae</taxon>
        <taxon>Strophariaceae</taxon>
        <taxon>Pholiota</taxon>
    </lineage>
</organism>
<gene>
    <name evidence="2" type="ORF">BDN70DRAFT_903892</name>
</gene>
<evidence type="ECO:0000313" key="3">
    <source>
        <dbReference type="Proteomes" id="UP000807469"/>
    </source>
</evidence>
<keyword evidence="1" id="KW-0472">Membrane</keyword>
<feature type="transmembrane region" description="Helical" evidence="1">
    <location>
        <begin position="232"/>
        <end position="253"/>
    </location>
</feature>
<keyword evidence="1" id="KW-0812">Transmembrane</keyword>
<dbReference type="OrthoDB" id="3208379at2759"/>
<dbReference type="AlphaFoldDB" id="A0A9P5ZAK1"/>
<accession>A0A9P5ZAK1</accession>
<sequence>MSRSSTLISWTLCVHPKGWVYFYNPSLKVVTDQDIRHSQSLAIIEDISSQCPLSELTEHMEIHIYMTKKNTSSDGFSSLLNLAVNHIHCVASYDLNEIKGDNSHLLDPKLCRSLNRCRRLYWNYLWNHPVHVATPARALEDVSDALTWFYTDNLISGIKSSVPFSKTECEELSRVVAELALPRNDKSIAKTTFLAWLLREICSYRDAEHWGQYTQKESAIVRERKKPIHAMLPPSPLILFLTNVIVNVIFFGIPHTYQTHVKATSEFRGRLSSVQKTWHDYVERLAREYSEFLLIVRHL</sequence>
<reference evidence="2" key="1">
    <citation type="submission" date="2020-11" db="EMBL/GenBank/DDBJ databases">
        <authorList>
            <consortium name="DOE Joint Genome Institute"/>
            <person name="Ahrendt S."/>
            <person name="Riley R."/>
            <person name="Andreopoulos W."/>
            <person name="Labutti K."/>
            <person name="Pangilinan J."/>
            <person name="Ruiz-Duenas F.J."/>
            <person name="Barrasa J.M."/>
            <person name="Sanchez-Garcia M."/>
            <person name="Camarero S."/>
            <person name="Miyauchi S."/>
            <person name="Serrano A."/>
            <person name="Linde D."/>
            <person name="Babiker R."/>
            <person name="Drula E."/>
            <person name="Ayuso-Fernandez I."/>
            <person name="Pacheco R."/>
            <person name="Padilla G."/>
            <person name="Ferreira P."/>
            <person name="Barriuso J."/>
            <person name="Kellner H."/>
            <person name="Castanera R."/>
            <person name="Alfaro M."/>
            <person name="Ramirez L."/>
            <person name="Pisabarro A.G."/>
            <person name="Kuo A."/>
            <person name="Tritt A."/>
            <person name="Lipzen A."/>
            <person name="He G."/>
            <person name="Yan M."/>
            <person name="Ng V."/>
            <person name="Cullen D."/>
            <person name="Martin F."/>
            <person name="Rosso M.-N."/>
            <person name="Henrissat B."/>
            <person name="Hibbett D."/>
            <person name="Martinez A.T."/>
            <person name="Grigoriev I.V."/>
        </authorList>
    </citation>
    <scope>NUCLEOTIDE SEQUENCE</scope>
    <source>
        <strain evidence="2">CIRM-BRFM 674</strain>
    </source>
</reference>
<evidence type="ECO:0000313" key="2">
    <source>
        <dbReference type="EMBL" id="KAF9483947.1"/>
    </source>
</evidence>
<dbReference type="EMBL" id="MU155148">
    <property type="protein sequence ID" value="KAF9483947.1"/>
    <property type="molecule type" value="Genomic_DNA"/>
</dbReference>